<dbReference type="InterPro" id="IPR016024">
    <property type="entry name" value="ARM-type_fold"/>
</dbReference>
<dbReference type="Pfam" id="PF13646">
    <property type="entry name" value="HEAT_2"/>
    <property type="match status" value="2"/>
</dbReference>
<comment type="caution">
    <text evidence="2">The sequence shown here is derived from an EMBL/GenBank/DDBJ whole genome shotgun (WGS) entry which is preliminary data.</text>
</comment>
<accession>A0A7C4CDL4</accession>
<dbReference type="Gene3D" id="1.25.10.10">
    <property type="entry name" value="Leucine-rich Repeat Variant"/>
    <property type="match status" value="2"/>
</dbReference>
<proteinExistence type="predicted"/>
<gene>
    <name evidence="2" type="ORF">ENS41_03740</name>
</gene>
<dbReference type="EMBL" id="DSUT01000073">
    <property type="protein sequence ID" value="HGK28044.1"/>
    <property type="molecule type" value="Genomic_DNA"/>
</dbReference>
<dbReference type="PANTHER" id="PTHR12697">
    <property type="entry name" value="PBS LYASE HEAT-LIKE PROTEIN"/>
    <property type="match status" value="1"/>
</dbReference>
<keyword evidence="1" id="KW-0732">Signal</keyword>
<reference evidence="2" key="1">
    <citation type="journal article" date="2020" name="mSystems">
        <title>Genome- and Community-Level Interaction Insights into Carbon Utilization and Element Cycling Functions of Hydrothermarchaeota in Hydrothermal Sediment.</title>
        <authorList>
            <person name="Zhou Z."/>
            <person name="Liu Y."/>
            <person name="Xu W."/>
            <person name="Pan J."/>
            <person name="Luo Z.H."/>
            <person name="Li M."/>
        </authorList>
    </citation>
    <scope>NUCLEOTIDE SEQUENCE [LARGE SCALE GENOMIC DNA]</scope>
    <source>
        <strain evidence="2">SpSt-488</strain>
    </source>
</reference>
<dbReference type="SMART" id="SM00567">
    <property type="entry name" value="EZ_HEAT"/>
    <property type="match status" value="4"/>
</dbReference>
<dbReference type="PANTHER" id="PTHR12697:SF5">
    <property type="entry name" value="DEOXYHYPUSINE HYDROXYLASE"/>
    <property type="match status" value="1"/>
</dbReference>
<dbReference type="SUPFAM" id="SSF48371">
    <property type="entry name" value="ARM repeat"/>
    <property type="match status" value="1"/>
</dbReference>
<dbReference type="GO" id="GO:0016491">
    <property type="term" value="F:oxidoreductase activity"/>
    <property type="evidence" value="ECO:0007669"/>
    <property type="project" value="TreeGrafter"/>
</dbReference>
<dbReference type="InterPro" id="IPR004155">
    <property type="entry name" value="PBS_lyase_HEAT"/>
</dbReference>
<evidence type="ECO:0000313" key="2">
    <source>
        <dbReference type="EMBL" id="HGK28044.1"/>
    </source>
</evidence>
<feature type="signal peptide" evidence="1">
    <location>
        <begin position="1"/>
        <end position="26"/>
    </location>
</feature>
<dbReference type="AlphaFoldDB" id="A0A7C4CDL4"/>
<name>A0A7C4CDL4_UNCW3</name>
<dbReference type="InterPro" id="IPR011989">
    <property type="entry name" value="ARM-like"/>
</dbReference>
<evidence type="ECO:0000256" key="1">
    <source>
        <dbReference type="SAM" id="SignalP"/>
    </source>
</evidence>
<sequence>MRKARIPVWAAVVLALATCASPVARARAGLKSEDARVRAESARFLGEQRDRMAVPELSGLAQDSFAEVRFEVAIALGRIGDRRAVEPLAAACRAEVRDDVASAQVKGLTDLGGPAVGALVELLASPKPVVRAMAASGLGRLRAEAGVDRLVWLLSDRVPMVRKAAARALRRIGDPRGLDALARQIESPDRETELNAEEELGGRGYDEQLDQLRALLRRGQR</sequence>
<protein>
    <submittedName>
        <fullName evidence="2">HEAT repeat domain-containing protein</fullName>
    </submittedName>
</protein>
<feature type="chain" id="PRO_5028005073" evidence="1">
    <location>
        <begin position="27"/>
        <end position="221"/>
    </location>
</feature>
<organism evidence="2">
    <name type="scientific">candidate division WOR-3 bacterium</name>
    <dbReference type="NCBI Taxonomy" id="2052148"/>
    <lineage>
        <taxon>Bacteria</taxon>
        <taxon>Bacteria division WOR-3</taxon>
    </lineage>
</organism>